<gene>
    <name evidence="8" type="primary">rnp4</name>
    <name evidence="9" type="ORF">ENO77_00185</name>
</gene>
<protein>
    <recommendedName>
        <fullName evidence="8">Ribonuclease P protein component 4</fullName>
        <shortName evidence="8">RNase P component 4</shortName>
        <ecNumber evidence="8">3.1.26.5</ecNumber>
    </recommendedName>
    <alternativeName>
        <fullName evidence="8">Rpp21</fullName>
    </alternativeName>
</protein>
<dbReference type="Pfam" id="PF04032">
    <property type="entry name" value="Rpr2"/>
    <property type="match status" value="1"/>
</dbReference>
<evidence type="ECO:0000256" key="2">
    <source>
        <dbReference type="ARBA" id="ARBA00022694"/>
    </source>
</evidence>
<sequence>MRSTNVKTVKRIALERIYILFGLGVNAARRGDIGLARRYGELIYRIATRVRVKIPRNIKRWICKECRAVMVPGVNAMVRTRREGKTLRIVTRCLSCGWIHRYEFLRRSKYG</sequence>
<evidence type="ECO:0000256" key="1">
    <source>
        <dbReference type="ARBA" id="ARBA00022490"/>
    </source>
</evidence>
<keyword evidence="1 8" id="KW-0963">Cytoplasm</keyword>
<organism evidence="9">
    <name type="scientific">Ignisphaera aggregans</name>
    <dbReference type="NCBI Taxonomy" id="334771"/>
    <lineage>
        <taxon>Archaea</taxon>
        <taxon>Thermoproteota</taxon>
        <taxon>Thermoprotei</taxon>
        <taxon>Desulfurococcales</taxon>
        <taxon>Desulfurococcaceae</taxon>
        <taxon>Ignisphaera</taxon>
    </lineage>
</organism>
<feature type="binding site" evidence="8">
    <location>
        <position position="63"/>
    </location>
    <ligand>
        <name>Zn(2+)</name>
        <dbReference type="ChEBI" id="CHEBI:29105"/>
    </ligand>
</feature>
<dbReference type="Gene3D" id="6.20.50.20">
    <property type="match status" value="1"/>
</dbReference>
<feature type="binding site" evidence="8">
    <location>
        <position position="66"/>
    </location>
    <ligand>
        <name>Zn(2+)</name>
        <dbReference type="ChEBI" id="CHEBI:29105"/>
    </ligand>
</feature>
<comment type="similarity">
    <text evidence="8">Belongs to the eukaryotic/archaeal RNase P protein component 4 family.</text>
</comment>
<keyword evidence="7 8" id="KW-0862">Zinc</keyword>
<evidence type="ECO:0000256" key="7">
    <source>
        <dbReference type="ARBA" id="ARBA00022833"/>
    </source>
</evidence>
<dbReference type="PANTHER" id="PTHR14742">
    <property type="entry name" value="RIBONUCLEASE P SUBUNIT P21"/>
    <property type="match status" value="1"/>
</dbReference>
<name>A0A7C2ZMZ5_9CREN</name>
<dbReference type="AlphaFoldDB" id="A0A7C2ZMZ5"/>
<keyword evidence="6 8" id="KW-0378">Hydrolase</keyword>
<evidence type="ECO:0000313" key="9">
    <source>
        <dbReference type="EMBL" id="HEW52599.1"/>
    </source>
</evidence>
<evidence type="ECO:0000256" key="5">
    <source>
        <dbReference type="ARBA" id="ARBA00022759"/>
    </source>
</evidence>
<comment type="subcellular location">
    <subcellularLocation>
        <location evidence="8">Cytoplasm</location>
    </subcellularLocation>
</comment>
<keyword evidence="5 8" id="KW-0255">Endonuclease</keyword>
<evidence type="ECO:0000256" key="8">
    <source>
        <dbReference type="HAMAP-Rule" id="MF_00757"/>
    </source>
</evidence>
<dbReference type="InterPro" id="IPR016432">
    <property type="entry name" value="RNP4"/>
</dbReference>
<dbReference type="GO" id="GO:0008270">
    <property type="term" value="F:zinc ion binding"/>
    <property type="evidence" value="ECO:0007669"/>
    <property type="project" value="UniProtKB-UniRule"/>
</dbReference>
<evidence type="ECO:0000256" key="3">
    <source>
        <dbReference type="ARBA" id="ARBA00022722"/>
    </source>
</evidence>
<comment type="caution">
    <text evidence="9">The sequence shown here is derived from an EMBL/GenBank/DDBJ whole genome shotgun (WGS) entry which is preliminary data.</text>
</comment>
<comment type="cofactor">
    <cofactor evidence="8">
        <name>Zn(2+)</name>
        <dbReference type="ChEBI" id="CHEBI:29105"/>
    </cofactor>
    <text evidence="8">Binds 1 zinc ion per subunit.</text>
</comment>
<comment type="function">
    <text evidence="8">Part of ribonuclease P, a protein complex that generates mature tRNA molecules by cleaving their 5'-ends.</text>
</comment>
<keyword evidence="3 8" id="KW-0540">Nuclease</keyword>
<dbReference type="Gene3D" id="1.20.5.420">
    <property type="entry name" value="Immunoglobulin FC, subunit C"/>
    <property type="match status" value="1"/>
</dbReference>
<evidence type="ECO:0000256" key="4">
    <source>
        <dbReference type="ARBA" id="ARBA00022723"/>
    </source>
</evidence>
<comment type="catalytic activity">
    <reaction evidence="8">
        <text>Endonucleolytic cleavage of RNA, removing 5'-extranucleotides from tRNA precursor.</text>
        <dbReference type="EC" id="3.1.26.5"/>
    </reaction>
</comment>
<feature type="binding site" evidence="8">
    <location>
        <position position="96"/>
    </location>
    <ligand>
        <name>Zn(2+)</name>
        <dbReference type="ChEBI" id="CHEBI:29105"/>
    </ligand>
</feature>
<dbReference type="GO" id="GO:0004526">
    <property type="term" value="F:ribonuclease P activity"/>
    <property type="evidence" value="ECO:0007669"/>
    <property type="project" value="UniProtKB-UniRule"/>
</dbReference>
<proteinExistence type="inferred from homology"/>
<dbReference type="PIRSF" id="PIRSF004878">
    <property type="entry name" value="RNase_P_4"/>
    <property type="match status" value="1"/>
</dbReference>
<dbReference type="PANTHER" id="PTHR14742:SF0">
    <property type="entry name" value="RIBONUCLEASE P PROTEIN SUBUNIT P21"/>
    <property type="match status" value="1"/>
</dbReference>
<dbReference type="InterPro" id="IPR007175">
    <property type="entry name" value="Rpr2/Snm1/Rpp21"/>
</dbReference>
<dbReference type="GO" id="GO:0001682">
    <property type="term" value="P:tRNA 5'-leader removal"/>
    <property type="evidence" value="ECO:0007669"/>
    <property type="project" value="UniProtKB-UniRule"/>
</dbReference>
<keyword evidence="2 8" id="KW-0819">tRNA processing</keyword>
<dbReference type="GO" id="GO:0005737">
    <property type="term" value="C:cytoplasm"/>
    <property type="evidence" value="ECO:0007669"/>
    <property type="project" value="UniProtKB-SubCell"/>
</dbReference>
<dbReference type="GO" id="GO:0030677">
    <property type="term" value="C:ribonuclease P complex"/>
    <property type="evidence" value="ECO:0007669"/>
    <property type="project" value="UniProtKB-UniRule"/>
</dbReference>
<keyword evidence="4 8" id="KW-0479">Metal-binding</keyword>
<reference evidence="9" key="1">
    <citation type="journal article" date="2020" name="mSystems">
        <title>Genome- and Community-Level Interaction Insights into Carbon Utilization and Element Cycling Functions of Hydrothermarchaeota in Hydrothermal Sediment.</title>
        <authorList>
            <person name="Zhou Z."/>
            <person name="Liu Y."/>
            <person name="Xu W."/>
            <person name="Pan J."/>
            <person name="Luo Z.H."/>
            <person name="Li M."/>
        </authorList>
    </citation>
    <scope>NUCLEOTIDE SEQUENCE [LARGE SCALE GENOMIC DNA]</scope>
    <source>
        <strain evidence="9">SpSt-16</strain>
    </source>
</reference>
<comment type="subunit">
    <text evidence="8">Consists of a catalytic RNA component and at least 4-5 protein subunits.</text>
</comment>
<accession>A0A7C2ZMZ5</accession>
<feature type="binding site" evidence="8">
    <location>
        <position position="93"/>
    </location>
    <ligand>
        <name>Zn(2+)</name>
        <dbReference type="ChEBI" id="CHEBI:29105"/>
    </ligand>
</feature>
<dbReference type="EMBL" id="DSGT01000001">
    <property type="protein sequence ID" value="HEW52599.1"/>
    <property type="molecule type" value="Genomic_DNA"/>
</dbReference>
<dbReference type="HAMAP" id="MF_00757">
    <property type="entry name" value="RNase_P_4"/>
    <property type="match status" value="1"/>
</dbReference>
<evidence type="ECO:0000256" key="6">
    <source>
        <dbReference type="ARBA" id="ARBA00022801"/>
    </source>
</evidence>
<dbReference type="EC" id="3.1.26.5" evidence="8"/>